<evidence type="ECO:0008006" key="5">
    <source>
        <dbReference type="Google" id="ProtNLM"/>
    </source>
</evidence>
<evidence type="ECO:0000313" key="4">
    <source>
        <dbReference type="Proteomes" id="UP000018050"/>
    </source>
</evidence>
<feature type="compositionally biased region" description="Basic residues" evidence="1">
    <location>
        <begin position="237"/>
        <end position="247"/>
    </location>
</feature>
<dbReference type="EMBL" id="HG670352">
    <property type="protein sequence ID" value="CDI76291.1"/>
    <property type="molecule type" value="Genomic_DNA"/>
</dbReference>
<dbReference type="GeneID" id="25269791"/>
<feature type="region of interest" description="Disordered" evidence="1">
    <location>
        <begin position="108"/>
        <end position="255"/>
    </location>
</feature>
<name>U6G7Q6_EIMAC</name>
<evidence type="ECO:0000256" key="1">
    <source>
        <dbReference type="SAM" id="MobiDB-lite"/>
    </source>
</evidence>
<gene>
    <name evidence="3" type="ORF">EAH_00017210</name>
</gene>
<dbReference type="AlphaFoldDB" id="U6G7Q6"/>
<sequence>MGAPICNGQAASSVRPRRTSSGTQADEHDTACFLLAAAAAAAQDKKAQQDPCRLECSSRLLLKYTLLALLLCSCLCAGYILGTLYPPRTKEDTSFTFSEWAHAHRRLSAAGGDGSGGNEESGSLEGIKEEKGESKGESPKGPRDPQPSPSEEMNEGASSDTQLVAVAPSSPPSSPAITPSPTSSSSKQDPPAGSESAAASAQTTVVDGEKDAKEVSPVSPVQPAPPTVGNSTGGRGTSRKQRRRKRKAELINGPDPHTYRKELCTMLRMDTTLQAWYALVVLYVAEWPTYARHGTGGDAYLCYLKRLAEKFEVPRHAAVQVQMLYAEELSCGTPSFFLEGLKIVGKDIHRHHDLISVLRKYREDSDFADLIDYTQVTKLPADDSFSGFPMMLRTAFEGFAFCFSKNLYIRPDKKSDGHHSRRSEGTGVLTMNDFYNTYVRQYQHNQFQYWLLLMMASVMKRVVSSRPHAGFMVLKFDSAQALGLNRGRSGASELDKAAIDSLQRQVAASVEGKLDRSLQRFQNLGFVQGPPTAATSAMRPTVSVTGYLERTKGGSFVDHGIFGMDMDIDTLEELKERMLPGNLLVDVSLVDPWSSRPLADWPDPLQRDVLGLTSYTATQLLCAELQWDPSLGNLGHVEVVYSGFADVYDSVGGAQQSKAKFDPDVQVLLLRDNQKFVEDGLEEGSKEKITNLMAQEPLQWGQKRVIDAERIKWKGVARLLRGGQLYRKSAFGTGLPPALRRNAEDLLKPNVVLIHIVIQGLGDMTPDTLGFDMTASEMASRLVRRCRGIYDPVLLKSVTPFVKEMQVKNERQCVGDMPKWVVLVSTLGVALFFIILITLLLYHDKIKLPWWIMCICSSRAPWEESSAASSVSNGFGPEILEKQSNSTRDIIAFAPPLKEMTSSLS</sequence>
<evidence type="ECO:0000313" key="3">
    <source>
        <dbReference type="EMBL" id="CDI76291.1"/>
    </source>
</evidence>
<keyword evidence="2" id="KW-1133">Transmembrane helix</keyword>
<dbReference type="OMA" id="IAEWPAY"/>
<dbReference type="VEuPathDB" id="ToxoDB:EAH_00017210"/>
<feature type="compositionally biased region" description="Basic and acidic residues" evidence="1">
    <location>
        <begin position="126"/>
        <end position="143"/>
    </location>
</feature>
<reference evidence="3" key="1">
    <citation type="submission" date="2013-10" db="EMBL/GenBank/DDBJ databases">
        <title>Genomic analysis of the causative agents of coccidiosis in chickens.</title>
        <authorList>
            <person name="Reid A.J."/>
            <person name="Blake D."/>
            <person name="Billington K."/>
            <person name="Browne H."/>
            <person name="Dunn M."/>
            <person name="Hung S."/>
            <person name="Kawahara F."/>
            <person name="Miranda-Saavedra D."/>
            <person name="Mourier T."/>
            <person name="Nagra H."/>
            <person name="Otto T.D."/>
            <person name="Rawlings N."/>
            <person name="Sanchez A."/>
            <person name="Sanders M."/>
            <person name="Subramaniam C."/>
            <person name="Tay Y."/>
            <person name="Dear P."/>
            <person name="Doerig C."/>
            <person name="Gruber A."/>
            <person name="Parkinson J."/>
            <person name="Shirley M."/>
            <person name="Wan K.L."/>
            <person name="Berriman M."/>
            <person name="Tomley F."/>
            <person name="Pain A."/>
        </authorList>
    </citation>
    <scope>NUCLEOTIDE SEQUENCE</scope>
    <source>
        <strain evidence="3">Houghton</strain>
    </source>
</reference>
<dbReference type="Proteomes" id="UP000018050">
    <property type="component" value="Unassembled WGS sequence"/>
</dbReference>
<evidence type="ECO:0000256" key="2">
    <source>
        <dbReference type="SAM" id="Phobius"/>
    </source>
</evidence>
<feature type="compositionally biased region" description="Low complexity" evidence="1">
    <location>
        <begin position="175"/>
        <end position="201"/>
    </location>
</feature>
<accession>U6G7Q6</accession>
<feature type="region of interest" description="Disordered" evidence="1">
    <location>
        <begin position="1"/>
        <end position="24"/>
    </location>
</feature>
<dbReference type="RefSeq" id="XP_013253148.1">
    <property type="nucleotide sequence ID" value="XM_013397694.1"/>
</dbReference>
<dbReference type="OrthoDB" id="346044at2759"/>
<protein>
    <recommendedName>
        <fullName evidence="5">Transmembrane protein</fullName>
    </recommendedName>
</protein>
<keyword evidence="2" id="KW-0812">Transmembrane</keyword>
<feature type="transmembrane region" description="Helical" evidence="2">
    <location>
        <begin position="820"/>
        <end position="842"/>
    </location>
</feature>
<feature type="transmembrane region" description="Helical" evidence="2">
    <location>
        <begin position="64"/>
        <end position="85"/>
    </location>
</feature>
<keyword evidence="2" id="KW-0472">Membrane</keyword>
<proteinExistence type="predicted"/>
<organism evidence="3 4">
    <name type="scientific">Eimeria acervulina</name>
    <name type="common">Coccidian parasite</name>
    <dbReference type="NCBI Taxonomy" id="5801"/>
    <lineage>
        <taxon>Eukaryota</taxon>
        <taxon>Sar</taxon>
        <taxon>Alveolata</taxon>
        <taxon>Apicomplexa</taxon>
        <taxon>Conoidasida</taxon>
        <taxon>Coccidia</taxon>
        <taxon>Eucoccidiorida</taxon>
        <taxon>Eimeriorina</taxon>
        <taxon>Eimeriidae</taxon>
        <taxon>Eimeria</taxon>
    </lineage>
</organism>
<reference evidence="3" key="2">
    <citation type="submission" date="2013-10" db="EMBL/GenBank/DDBJ databases">
        <authorList>
            <person name="Aslett M."/>
        </authorList>
    </citation>
    <scope>NUCLEOTIDE SEQUENCE</scope>
    <source>
        <strain evidence="3">Houghton</strain>
    </source>
</reference>
<keyword evidence="4" id="KW-1185">Reference proteome</keyword>